<feature type="signal peptide" evidence="4">
    <location>
        <begin position="1"/>
        <end position="20"/>
    </location>
</feature>
<keyword evidence="3" id="KW-1133">Transmembrane helix</keyword>
<keyword evidence="7" id="KW-1185">Reference proteome</keyword>
<dbReference type="PANTHER" id="PTHR14002:SF50">
    <property type="entry name" value="ALPHA-TECTORIN-LIKE-RELATED"/>
    <property type="match status" value="1"/>
</dbReference>
<feature type="transmembrane region" description="Helical" evidence="3">
    <location>
        <begin position="425"/>
        <end position="447"/>
    </location>
</feature>
<keyword evidence="1 4" id="KW-0732">Signal</keyword>
<keyword evidence="3" id="KW-0812">Transmembrane</keyword>
<reference evidence="6" key="1">
    <citation type="submission" date="2023-04" db="EMBL/GenBank/DDBJ databases">
        <title>Chromosome-level genome of Chaenocephalus aceratus.</title>
        <authorList>
            <person name="Park H."/>
        </authorList>
    </citation>
    <scope>NUCLEOTIDE SEQUENCE</scope>
    <source>
        <strain evidence="6">DE</strain>
        <tissue evidence="6">Muscle</tissue>
    </source>
</reference>
<feature type="chain" id="PRO_5042106655" evidence="4">
    <location>
        <begin position="21"/>
        <end position="473"/>
    </location>
</feature>
<dbReference type="InterPro" id="IPR042235">
    <property type="entry name" value="ZP-C_dom"/>
</dbReference>
<accession>A0AAD9C4F9</accession>
<gene>
    <name evidence="6" type="ORF">KUDE01_019617</name>
</gene>
<organism evidence="6 7">
    <name type="scientific">Dissostichus eleginoides</name>
    <name type="common">Patagonian toothfish</name>
    <name type="synonym">Dissostichus amissus</name>
    <dbReference type="NCBI Taxonomy" id="100907"/>
    <lineage>
        <taxon>Eukaryota</taxon>
        <taxon>Metazoa</taxon>
        <taxon>Chordata</taxon>
        <taxon>Craniata</taxon>
        <taxon>Vertebrata</taxon>
        <taxon>Euteleostomi</taxon>
        <taxon>Actinopterygii</taxon>
        <taxon>Neopterygii</taxon>
        <taxon>Teleostei</taxon>
        <taxon>Neoteleostei</taxon>
        <taxon>Acanthomorphata</taxon>
        <taxon>Eupercaria</taxon>
        <taxon>Perciformes</taxon>
        <taxon>Notothenioidei</taxon>
        <taxon>Nototheniidae</taxon>
        <taxon>Dissostichus</taxon>
    </lineage>
</organism>
<comment type="caution">
    <text evidence="6">The sequence shown here is derived from an EMBL/GenBank/DDBJ whole genome shotgun (WGS) entry which is preliminary data.</text>
</comment>
<evidence type="ECO:0000259" key="5">
    <source>
        <dbReference type="PROSITE" id="PS51034"/>
    </source>
</evidence>
<dbReference type="PANTHER" id="PTHR14002">
    <property type="entry name" value="ENDOGLIN/TGF-BETA RECEPTOR TYPE III"/>
    <property type="match status" value="1"/>
</dbReference>
<dbReference type="PROSITE" id="PS51034">
    <property type="entry name" value="ZP_2"/>
    <property type="match status" value="1"/>
</dbReference>
<dbReference type="Proteomes" id="UP001228049">
    <property type="component" value="Unassembled WGS sequence"/>
</dbReference>
<dbReference type="Gene3D" id="2.60.40.4100">
    <property type="entry name" value="Zona pellucida, ZP-C domain"/>
    <property type="match status" value="1"/>
</dbReference>
<keyword evidence="3" id="KW-0472">Membrane</keyword>
<dbReference type="InterPro" id="IPR001507">
    <property type="entry name" value="ZP_dom"/>
</dbReference>
<dbReference type="AlphaFoldDB" id="A0AAD9C4F9"/>
<keyword evidence="2" id="KW-1015">Disulfide bond</keyword>
<proteinExistence type="predicted"/>
<dbReference type="SMART" id="SM00241">
    <property type="entry name" value="ZP"/>
    <property type="match status" value="1"/>
</dbReference>
<dbReference type="EMBL" id="JASDAP010000011">
    <property type="protein sequence ID" value="KAK1894158.1"/>
    <property type="molecule type" value="Genomic_DNA"/>
</dbReference>
<evidence type="ECO:0000256" key="4">
    <source>
        <dbReference type="SAM" id="SignalP"/>
    </source>
</evidence>
<feature type="domain" description="ZP" evidence="5">
    <location>
        <begin position="1"/>
        <end position="384"/>
    </location>
</feature>
<evidence type="ECO:0000256" key="3">
    <source>
        <dbReference type="SAM" id="Phobius"/>
    </source>
</evidence>
<dbReference type="Pfam" id="PF00100">
    <property type="entry name" value="Zona_pellucida"/>
    <property type="match status" value="1"/>
</dbReference>
<name>A0AAD9C4F9_DISEL</name>
<evidence type="ECO:0000313" key="6">
    <source>
        <dbReference type="EMBL" id="KAK1894158.1"/>
    </source>
</evidence>
<evidence type="ECO:0000313" key="7">
    <source>
        <dbReference type="Proteomes" id="UP001228049"/>
    </source>
</evidence>
<protein>
    <submittedName>
        <fullName evidence="6">Pancreatic secretory granule membrane major glycoprotein GP2</fullName>
    </submittedName>
</protein>
<sequence>MAASRLVFFWILIVLRTAAGFLQEEEEGEPGSGVTETDLNETVLCSNDQMKVVIPSIFFLRKDPPVFVSDQSHIMFTNSIHNNESQVISRNYVNITFSCRYPVRYLVQQPGGGHGVHVHLRPGGGGGLVVERAWLRGPGGGGGLVVEGAWWWRGPGGGGGAWWWRGPGGGEGLVERAWWWRGPGGGGGLVVEGAWWWRGGLVVEGAWWWRGPGGGGGLVVEGAWWWRGPGGGGGLVVEGAWWTITLNTEDGNFSVSMLLFKDEAFEDRWATVPSLRLEDHVFVKVFMIPAHLMLRMERCWATPSSDPYSNIQYTFIRESCPVLSSVQTLSVLRNGEGPDAAFRLQMFKFVGSSYTNVFLHCNVQICSLSSGQCQPNCSSVGEEELIRTRRDVPLSHTVSYGPIRRLLQDGGKPDLSGGLPAVGTLVLGGLLVLVLLLVSGLFGRLWLRSRSFYPIREAQLTLSNIHTLSEVAS</sequence>
<evidence type="ECO:0000256" key="1">
    <source>
        <dbReference type="ARBA" id="ARBA00022729"/>
    </source>
</evidence>
<evidence type="ECO:0000256" key="2">
    <source>
        <dbReference type="ARBA" id="ARBA00023157"/>
    </source>
</evidence>
<dbReference type="InterPro" id="IPR055355">
    <property type="entry name" value="ZP-C"/>
</dbReference>